<proteinExistence type="predicted"/>
<dbReference type="Proteomes" id="UP000070133">
    <property type="component" value="Unassembled WGS sequence"/>
</dbReference>
<protein>
    <submittedName>
        <fullName evidence="1">Uncharacterized protein</fullName>
    </submittedName>
</protein>
<name>A0A139HAX6_9PEZI</name>
<keyword evidence="2" id="KW-1185">Reference proteome</keyword>
<gene>
    <name evidence="1" type="ORF">AC578_2224</name>
</gene>
<dbReference type="EMBL" id="LFZN01000089">
    <property type="protein sequence ID" value="KXS99592.1"/>
    <property type="molecule type" value="Genomic_DNA"/>
</dbReference>
<evidence type="ECO:0000313" key="2">
    <source>
        <dbReference type="Proteomes" id="UP000070133"/>
    </source>
</evidence>
<dbReference type="AlphaFoldDB" id="A0A139HAX6"/>
<accession>A0A139HAX6</accession>
<organism evidence="1 2">
    <name type="scientific">Pseudocercospora eumusae</name>
    <dbReference type="NCBI Taxonomy" id="321146"/>
    <lineage>
        <taxon>Eukaryota</taxon>
        <taxon>Fungi</taxon>
        <taxon>Dikarya</taxon>
        <taxon>Ascomycota</taxon>
        <taxon>Pezizomycotina</taxon>
        <taxon>Dothideomycetes</taxon>
        <taxon>Dothideomycetidae</taxon>
        <taxon>Mycosphaerellales</taxon>
        <taxon>Mycosphaerellaceae</taxon>
        <taxon>Pseudocercospora</taxon>
    </lineage>
</organism>
<comment type="caution">
    <text evidence="1">The sequence shown here is derived from an EMBL/GenBank/DDBJ whole genome shotgun (WGS) entry which is preliminary data.</text>
</comment>
<sequence length="185" mass="20710">MRIQFHTSRFTTVIPHLGWDAVRGQSNHPEIGTLRVIRSDGESRTRVQLREFAYWALTSTPTESLDQLSVASAAHRRQTVKFTSPRSVGVIKAIPAKSKVMGVWSVEAFNASDPIWQSAQMGTIPRVNWDQGGLDDCYREAVMNVDVAGSSADTFERIEMDSRKLCWPHHCIKPEACEQASTLPL</sequence>
<evidence type="ECO:0000313" key="1">
    <source>
        <dbReference type="EMBL" id="KXS99592.1"/>
    </source>
</evidence>
<reference evidence="1 2" key="1">
    <citation type="submission" date="2015-07" db="EMBL/GenBank/DDBJ databases">
        <title>Comparative genomics of the Sigatoka disease complex on banana suggests a link between parallel evolutionary changes in Pseudocercospora fijiensis and Pseudocercospora eumusae and increased virulence on the banana host.</title>
        <authorList>
            <person name="Chang T.-C."/>
            <person name="Salvucci A."/>
            <person name="Crous P.W."/>
            <person name="Stergiopoulos I."/>
        </authorList>
    </citation>
    <scope>NUCLEOTIDE SEQUENCE [LARGE SCALE GENOMIC DNA]</scope>
    <source>
        <strain evidence="1 2">CBS 114824</strain>
    </source>
</reference>